<sequence>MLTSKLWRYGSATDNQINSRHLRKHFVEIPHQDLAGKTCVA</sequence>
<organism evidence="1 2">
    <name type="scientific">Limnospira indica PCC 8005</name>
    <dbReference type="NCBI Taxonomy" id="376219"/>
    <lineage>
        <taxon>Bacteria</taxon>
        <taxon>Bacillati</taxon>
        <taxon>Cyanobacteriota</taxon>
        <taxon>Cyanophyceae</taxon>
        <taxon>Oscillatoriophycideae</taxon>
        <taxon>Oscillatoriales</taxon>
        <taxon>Sirenicapillariaceae</taxon>
        <taxon>Limnospira</taxon>
    </lineage>
</organism>
<evidence type="ECO:0000313" key="1">
    <source>
        <dbReference type="EMBL" id="CDM97794.1"/>
    </source>
</evidence>
<reference evidence="1 2" key="1">
    <citation type="submission" date="2014-02" db="EMBL/GenBank/DDBJ databases">
        <authorList>
            <person name="Genoscope - CEA"/>
        </authorList>
    </citation>
    <scope>NUCLEOTIDE SEQUENCE [LARGE SCALE GENOMIC DNA]</scope>
    <source>
        <strain evidence="1 2">PCC 8005</strain>
    </source>
</reference>
<keyword evidence="2" id="KW-1185">Reference proteome</keyword>
<proteinExistence type="predicted"/>
<dbReference type="EMBL" id="FO818640">
    <property type="protein sequence ID" value="CDM97794.1"/>
    <property type="molecule type" value="Genomic_DNA"/>
</dbReference>
<dbReference type="Proteomes" id="UP000032946">
    <property type="component" value="Chromosome"/>
</dbReference>
<accession>A0A9P1P1K0</accession>
<dbReference type="RefSeq" id="WP_006623517.1">
    <property type="nucleotide sequence ID" value="NZ_FO818640.1"/>
</dbReference>
<evidence type="ECO:0000313" key="2">
    <source>
        <dbReference type="Proteomes" id="UP000032946"/>
    </source>
</evidence>
<name>A0A9P1P1K0_9CYAN</name>
<gene>
    <name evidence="1" type="ORF">ARTHRO_60395</name>
</gene>
<dbReference type="AlphaFoldDB" id="A0A9P1P1K0"/>
<protein>
    <submittedName>
        <fullName evidence="1">Uncharacterized protein</fullName>
    </submittedName>
</protein>